<dbReference type="AlphaFoldDB" id="A0A084G5S1"/>
<dbReference type="PANTHER" id="PTHR28005:SF1">
    <property type="entry name" value="AUTOPHAGY-RELATED PROTEIN 17"/>
    <property type="match status" value="1"/>
</dbReference>
<dbReference type="InterPro" id="IPR007240">
    <property type="entry name" value="Atg17"/>
</dbReference>
<reference evidence="9 10" key="1">
    <citation type="journal article" date="2014" name="Genome Announc.">
        <title>Draft genome sequence of the pathogenic fungus Scedosporium apiospermum.</title>
        <authorList>
            <person name="Vandeputte P."/>
            <person name="Ghamrawi S."/>
            <person name="Rechenmann M."/>
            <person name="Iltis A."/>
            <person name="Giraud S."/>
            <person name="Fleury M."/>
            <person name="Thornton C."/>
            <person name="Delhaes L."/>
            <person name="Meyer W."/>
            <person name="Papon N."/>
            <person name="Bouchara J.P."/>
        </authorList>
    </citation>
    <scope>NUCLEOTIDE SEQUENCE [LARGE SCALE GENOMIC DNA]</scope>
    <source>
        <strain evidence="9 10">IHEM 14462</strain>
    </source>
</reference>
<evidence type="ECO:0000256" key="7">
    <source>
        <dbReference type="SAM" id="Coils"/>
    </source>
</evidence>
<evidence type="ECO:0000256" key="2">
    <source>
        <dbReference type="ARBA" id="ARBA00013806"/>
    </source>
</evidence>
<evidence type="ECO:0000256" key="3">
    <source>
        <dbReference type="ARBA" id="ARBA00022490"/>
    </source>
</evidence>
<evidence type="ECO:0000256" key="5">
    <source>
        <dbReference type="ARBA" id="ARBA00023136"/>
    </source>
</evidence>
<dbReference type="InterPro" id="IPR045326">
    <property type="entry name" value="ATG17-like_dom"/>
</dbReference>
<feature type="domain" description="Autophagy protein ATG17-like" evidence="8">
    <location>
        <begin position="55"/>
        <end position="463"/>
    </location>
</feature>
<dbReference type="PANTHER" id="PTHR28005">
    <property type="entry name" value="AUTOPHAGY-RELATED PROTEIN 17"/>
    <property type="match status" value="1"/>
</dbReference>
<dbReference type="VEuPathDB" id="FungiDB:SAPIO_CDS5939"/>
<dbReference type="OMA" id="THVWRAN"/>
<dbReference type="Proteomes" id="UP000028545">
    <property type="component" value="Unassembled WGS sequence"/>
</dbReference>
<evidence type="ECO:0000313" key="10">
    <source>
        <dbReference type="Proteomes" id="UP000028545"/>
    </source>
</evidence>
<comment type="subcellular location">
    <subcellularLocation>
        <location evidence="6">Cytoplasm</location>
    </subcellularLocation>
    <subcellularLocation>
        <location evidence="6">Preautophagosomal structure membrane</location>
        <topology evidence="6">Peripheral membrane protein</topology>
    </subcellularLocation>
</comment>
<feature type="coiled-coil region" evidence="7">
    <location>
        <begin position="319"/>
        <end position="353"/>
    </location>
</feature>
<keyword evidence="10" id="KW-1185">Reference proteome</keyword>
<organism evidence="9 10">
    <name type="scientific">Pseudallescheria apiosperma</name>
    <name type="common">Scedosporium apiospermum</name>
    <dbReference type="NCBI Taxonomy" id="563466"/>
    <lineage>
        <taxon>Eukaryota</taxon>
        <taxon>Fungi</taxon>
        <taxon>Dikarya</taxon>
        <taxon>Ascomycota</taxon>
        <taxon>Pezizomycotina</taxon>
        <taxon>Sordariomycetes</taxon>
        <taxon>Hypocreomycetidae</taxon>
        <taxon>Microascales</taxon>
        <taxon>Microascaceae</taxon>
        <taxon>Scedosporium</taxon>
    </lineage>
</organism>
<evidence type="ECO:0000313" key="9">
    <source>
        <dbReference type="EMBL" id="KEZ42683.1"/>
    </source>
</evidence>
<keyword evidence="4 6" id="KW-0072">Autophagy</keyword>
<dbReference type="GO" id="GO:0000422">
    <property type="term" value="P:autophagy of mitochondrion"/>
    <property type="evidence" value="ECO:0007669"/>
    <property type="project" value="TreeGrafter"/>
</dbReference>
<dbReference type="GO" id="GO:0030295">
    <property type="term" value="F:protein kinase activator activity"/>
    <property type="evidence" value="ECO:0007669"/>
    <property type="project" value="TreeGrafter"/>
</dbReference>
<keyword evidence="3 6" id="KW-0963">Cytoplasm</keyword>
<accession>A0A084G5S1</accession>
<dbReference type="GO" id="GO:0060090">
    <property type="term" value="F:molecular adaptor activity"/>
    <property type="evidence" value="ECO:0007669"/>
    <property type="project" value="TreeGrafter"/>
</dbReference>
<dbReference type="Pfam" id="PF04108">
    <property type="entry name" value="ATG17_like"/>
    <property type="match status" value="1"/>
</dbReference>
<dbReference type="HOGENOM" id="CLU_028356_0_0_1"/>
<dbReference type="GO" id="GO:0034045">
    <property type="term" value="C:phagophore assembly site membrane"/>
    <property type="evidence" value="ECO:0007669"/>
    <property type="project" value="UniProtKB-SubCell"/>
</dbReference>
<dbReference type="GO" id="GO:0034727">
    <property type="term" value="P:piecemeal microautophagy of the nucleus"/>
    <property type="evidence" value="ECO:0007669"/>
    <property type="project" value="TreeGrafter"/>
</dbReference>
<keyword evidence="5" id="KW-0472">Membrane</keyword>
<evidence type="ECO:0000256" key="6">
    <source>
        <dbReference type="RuleBase" id="RU368080"/>
    </source>
</evidence>
<protein>
    <recommendedName>
        <fullName evidence="2 6">Autophagy-related protein 17</fullName>
    </recommendedName>
</protein>
<dbReference type="KEGG" id="sapo:SAPIO_CDS5939"/>
<comment type="function">
    <text evidence="6">Autophagy-specific protein that functions in response to autophagy-inducing signals as a scaffold to recruit other ATG proteins to organize preautophagosomal structure (PAS) formation. Modulates the timing and magnitude of the autophagy response, such as the size of the sequestering vesicles. Plays particularly a role in pexophagy and nucleophagy.</text>
</comment>
<comment type="similarity">
    <text evidence="1 6">Belongs to the ATG17 family.</text>
</comment>
<evidence type="ECO:0000256" key="1">
    <source>
        <dbReference type="ARBA" id="ARBA00006259"/>
    </source>
</evidence>
<gene>
    <name evidence="9" type="ORF">SAPIO_CDS5939</name>
</gene>
<dbReference type="GO" id="GO:0000045">
    <property type="term" value="P:autophagosome assembly"/>
    <property type="evidence" value="ECO:0007669"/>
    <property type="project" value="TreeGrafter"/>
</dbReference>
<dbReference type="OrthoDB" id="1937984at2759"/>
<name>A0A084G5S1_PSEDA</name>
<keyword evidence="7" id="KW-0175">Coiled coil</keyword>
<evidence type="ECO:0000256" key="4">
    <source>
        <dbReference type="ARBA" id="ARBA00023006"/>
    </source>
</evidence>
<evidence type="ECO:0000259" key="8">
    <source>
        <dbReference type="Pfam" id="PF04108"/>
    </source>
</evidence>
<dbReference type="GO" id="GO:1990316">
    <property type="term" value="C:Atg1/ULK1 kinase complex"/>
    <property type="evidence" value="ECO:0007669"/>
    <property type="project" value="TreeGrafter"/>
</dbReference>
<sequence length="515" mass="57887">MASSSSHRSSRSNASSLHHFHQAPIHHTEPDPEDHDVTNIPIETLVEHLLAAKRSLSTMTAVVRANEICTAALLAYEESVVLSAETEYLRRGMARQLSVLARVKRSLNRTYDAGKKEFKQLIRMMDVADGKMRTTTTLLRERGVPREFREGEGDEGEKNLMDFVDEKSVLAVVDALKGSVKELQSIQTSFDGDILRFETEIRNLKKAVIATSTNTPSPSGSRQPISTLLFSLTDHSQNMADLLSSLTKHFDLCVTAVRTTEGGAALARRRAAEATQQQQDGPNVSISGVIAEQESHVSDLEPITSQDRADMIKIVVEDASEVEGVVREINDRLAAMESEFDALQREAEHVRRAYTGTHEAFRVLEDIGSKLVIYVAAEAEFLARWDDEKEAIFSKLEEMEQLREFYEGYANAYERLILEVDRRRTVEDRIQMIWKKARENVDRLVQEDLQHRDNFMQDVGEFLPTDLWPGMNKAMKRWEVTPAMVEGMEAQRSTPALSRSVVEGAKVRLTGGGGR</sequence>
<proteinExistence type="inferred from homology"/>
<comment type="caution">
    <text evidence="9">The sequence shown here is derived from an EMBL/GenBank/DDBJ whole genome shotgun (WGS) entry which is preliminary data.</text>
</comment>
<dbReference type="RefSeq" id="XP_016642482.1">
    <property type="nucleotide sequence ID" value="XM_016788166.1"/>
</dbReference>
<dbReference type="EMBL" id="JOWA01000099">
    <property type="protein sequence ID" value="KEZ42683.1"/>
    <property type="molecule type" value="Genomic_DNA"/>
</dbReference>
<dbReference type="GeneID" id="27725011"/>